<reference evidence="2" key="1">
    <citation type="submission" date="2019-11" db="EMBL/GenBank/DDBJ databases">
        <authorList>
            <person name="Liu Y."/>
            <person name="Hou J."/>
            <person name="Li T.-Q."/>
            <person name="Guan C.-H."/>
            <person name="Wu X."/>
            <person name="Wu H.-Z."/>
            <person name="Ling F."/>
            <person name="Zhang R."/>
            <person name="Shi X.-G."/>
            <person name="Ren J.-P."/>
            <person name="Chen E.-F."/>
            <person name="Sun J.-M."/>
        </authorList>
    </citation>
    <scope>NUCLEOTIDE SEQUENCE</scope>
    <source>
        <strain evidence="2">Adult_tree_wgs_1</strain>
        <tissue evidence="2">Leaves</tissue>
    </source>
</reference>
<evidence type="ECO:0000259" key="1">
    <source>
        <dbReference type="Pfam" id="PF17919"/>
    </source>
</evidence>
<dbReference type="OrthoDB" id="5554229at2759"/>
<dbReference type="InterPro" id="IPR043128">
    <property type="entry name" value="Rev_trsase/Diguanyl_cyclase"/>
</dbReference>
<sequence length="350" mass="40065">MSVLEEEVEQEVVKRTNIETEQTDSFPVLVVDGTRMMSTAMCKNFQWEMQGPVQWDFKNLSMEFYLHGKRLVLRGGKNDEMYFKNPRISHLPGHMTTGIPLKPGIEPTNVRPYRKIPFAWTPAATAAFLQLKAAMTTTPVLALPNYSKDFVVESDACGTRLGVVLTQHGWLGEVKQSWETDANIPQLILDLQQGQAHVGYAWAHGILTYHGRMWHILFLNEILVREPPDHTFCISKPSSIAEVGNWVRERAATIKHLKEHLSQAQHRIKHYTDEGRSERRLGVPQTTTLQAVGPEGPLQLEPMAVLERRMVKRGNKAVVQWLVQWMNSFPKDATWVDHSEIEEKYPHFQP</sequence>
<dbReference type="PANTHER" id="PTHR34072">
    <property type="entry name" value="ENZYMATIC POLYPROTEIN-RELATED"/>
    <property type="match status" value="1"/>
</dbReference>
<dbReference type="Proteomes" id="UP000626092">
    <property type="component" value="Unassembled WGS sequence"/>
</dbReference>
<comment type="caution">
    <text evidence="2">The sequence shown here is derived from an EMBL/GenBank/DDBJ whole genome shotgun (WGS) entry which is preliminary data.</text>
</comment>
<organism evidence="2 3">
    <name type="scientific">Rhododendron simsii</name>
    <name type="common">Sims's rhododendron</name>
    <dbReference type="NCBI Taxonomy" id="118357"/>
    <lineage>
        <taxon>Eukaryota</taxon>
        <taxon>Viridiplantae</taxon>
        <taxon>Streptophyta</taxon>
        <taxon>Embryophyta</taxon>
        <taxon>Tracheophyta</taxon>
        <taxon>Spermatophyta</taxon>
        <taxon>Magnoliopsida</taxon>
        <taxon>eudicotyledons</taxon>
        <taxon>Gunneridae</taxon>
        <taxon>Pentapetalae</taxon>
        <taxon>asterids</taxon>
        <taxon>Ericales</taxon>
        <taxon>Ericaceae</taxon>
        <taxon>Ericoideae</taxon>
        <taxon>Rhodoreae</taxon>
        <taxon>Rhododendron</taxon>
    </lineage>
</organism>
<evidence type="ECO:0000313" key="2">
    <source>
        <dbReference type="EMBL" id="KAF7141233.1"/>
    </source>
</evidence>
<dbReference type="PANTHER" id="PTHR34072:SF55">
    <property type="entry name" value="DNA_RNA POLYMERASES SUPERFAMILY PROTEIN"/>
    <property type="match status" value="1"/>
</dbReference>
<dbReference type="EMBL" id="WJXA01000006">
    <property type="protein sequence ID" value="KAF7141233.1"/>
    <property type="molecule type" value="Genomic_DNA"/>
</dbReference>
<dbReference type="AlphaFoldDB" id="A0A834GWP6"/>
<dbReference type="SUPFAM" id="SSF54160">
    <property type="entry name" value="Chromo domain-like"/>
    <property type="match status" value="1"/>
</dbReference>
<dbReference type="InterPro" id="IPR043502">
    <property type="entry name" value="DNA/RNA_pol_sf"/>
</dbReference>
<dbReference type="InterPro" id="IPR041577">
    <property type="entry name" value="RT_RNaseH_2"/>
</dbReference>
<proteinExistence type="predicted"/>
<dbReference type="Gene3D" id="3.30.70.270">
    <property type="match status" value="1"/>
</dbReference>
<name>A0A834GWP6_RHOSS</name>
<evidence type="ECO:0000313" key="3">
    <source>
        <dbReference type="Proteomes" id="UP000626092"/>
    </source>
</evidence>
<feature type="domain" description="Reverse transcriptase/retrotransposon-derived protein RNase H-like" evidence="1">
    <location>
        <begin position="120"/>
        <end position="169"/>
    </location>
</feature>
<protein>
    <recommendedName>
        <fullName evidence="1">Reverse transcriptase/retrotransposon-derived protein RNase H-like domain-containing protein</fullName>
    </recommendedName>
</protein>
<accession>A0A834GWP6</accession>
<keyword evidence="3" id="KW-1185">Reference proteome</keyword>
<dbReference type="InterPro" id="IPR016197">
    <property type="entry name" value="Chromo-like_dom_sf"/>
</dbReference>
<gene>
    <name evidence="2" type="ORF">RHSIM_Rhsim06G0116400</name>
</gene>
<dbReference type="SUPFAM" id="SSF56672">
    <property type="entry name" value="DNA/RNA polymerases"/>
    <property type="match status" value="1"/>
</dbReference>
<dbReference type="Pfam" id="PF17919">
    <property type="entry name" value="RT_RNaseH_2"/>
    <property type="match status" value="1"/>
</dbReference>